<organism evidence="3 4">
    <name type="scientific">Allorhodopirellula heiligendammensis</name>
    <dbReference type="NCBI Taxonomy" id="2714739"/>
    <lineage>
        <taxon>Bacteria</taxon>
        <taxon>Pseudomonadati</taxon>
        <taxon>Planctomycetota</taxon>
        <taxon>Planctomycetia</taxon>
        <taxon>Pirellulales</taxon>
        <taxon>Pirellulaceae</taxon>
        <taxon>Allorhodopirellula</taxon>
    </lineage>
</organism>
<evidence type="ECO:0000259" key="2">
    <source>
        <dbReference type="Pfam" id="PF04892"/>
    </source>
</evidence>
<comment type="caution">
    <text evidence="3">The sequence shown here is derived from an EMBL/GenBank/DDBJ whole genome shotgun (WGS) entry which is preliminary data.</text>
</comment>
<dbReference type="NCBIfam" id="NF037970">
    <property type="entry name" value="vanZ_1"/>
    <property type="match status" value="1"/>
</dbReference>
<dbReference type="AlphaFoldDB" id="A0A5C6BZK6"/>
<dbReference type="InterPro" id="IPR006976">
    <property type="entry name" value="VanZ-like"/>
</dbReference>
<feature type="transmembrane region" description="Helical" evidence="1">
    <location>
        <begin position="105"/>
        <end position="124"/>
    </location>
</feature>
<dbReference type="Proteomes" id="UP000319908">
    <property type="component" value="Unassembled WGS sequence"/>
</dbReference>
<feature type="transmembrane region" description="Helical" evidence="1">
    <location>
        <begin position="46"/>
        <end position="63"/>
    </location>
</feature>
<evidence type="ECO:0000256" key="1">
    <source>
        <dbReference type="SAM" id="Phobius"/>
    </source>
</evidence>
<evidence type="ECO:0000313" key="4">
    <source>
        <dbReference type="Proteomes" id="UP000319908"/>
    </source>
</evidence>
<name>A0A5C6BZK6_9BACT</name>
<feature type="domain" description="VanZ-like" evidence="2">
    <location>
        <begin position="44"/>
        <end position="119"/>
    </location>
</feature>
<keyword evidence="1" id="KW-1133">Transmembrane helix</keyword>
<proteinExistence type="predicted"/>
<keyword evidence="4" id="KW-1185">Reference proteome</keyword>
<reference evidence="3 4" key="1">
    <citation type="journal article" date="2020" name="Antonie Van Leeuwenhoek">
        <title>Rhodopirellula heiligendammensis sp. nov., Rhodopirellula pilleata sp. nov., and Rhodopirellula solitaria sp. nov. isolated from natural or artificial marine surfaces in Northern Germany and California, USA, and emended description of the genus Rhodopirellula.</title>
        <authorList>
            <person name="Kallscheuer N."/>
            <person name="Wiegand S."/>
            <person name="Jogler M."/>
            <person name="Boedeker C."/>
            <person name="Peeters S.H."/>
            <person name="Rast P."/>
            <person name="Heuer A."/>
            <person name="Jetten M.S.M."/>
            <person name="Rohde M."/>
            <person name="Jogler C."/>
        </authorList>
    </citation>
    <scope>NUCLEOTIDE SEQUENCE [LARGE SCALE GENOMIC DNA]</scope>
    <source>
        <strain evidence="3 4">Poly21</strain>
    </source>
</reference>
<sequence>MRSVSGIRLFGFRLGILVLAVYWCAIFTGTHLPTLPSGMSQVSDKSMHFTAFFILATLLCYCTSSQRVWGRAGWIILTCLGYAVIDEMTQAFVRGRTPDVRDFAADAFGSILAVALYFSVRALWQKYRDVLHRKRSAVTR</sequence>
<dbReference type="Pfam" id="PF04892">
    <property type="entry name" value="VanZ"/>
    <property type="match status" value="1"/>
</dbReference>
<dbReference type="RefSeq" id="WP_146408031.1">
    <property type="nucleotide sequence ID" value="NZ_SJPU01000002.1"/>
</dbReference>
<evidence type="ECO:0000313" key="3">
    <source>
        <dbReference type="EMBL" id="TWU16364.1"/>
    </source>
</evidence>
<gene>
    <name evidence="3" type="ORF">Poly21_35690</name>
</gene>
<dbReference type="PANTHER" id="PTHR28008">
    <property type="entry name" value="DOMAIN PROTEIN, PUTATIVE (AFU_ORTHOLOGUE AFUA_3G10980)-RELATED"/>
    <property type="match status" value="1"/>
</dbReference>
<keyword evidence="1" id="KW-0472">Membrane</keyword>
<dbReference type="EMBL" id="SJPU01000002">
    <property type="protein sequence ID" value="TWU16364.1"/>
    <property type="molecule type" value="Genomic_DNA"/>
</dbReference>
<dbReference type="PANTHER" id="PTHR28008:SF1">
    <property type="entry name" value="DOMAIN PROTEIN, PUTATIVE (AFU_ORTHOLOGUE AFUA_3G10980)-RELATED"/>
    <property type="match status" value="1"/>
</dbReference>
<keyword evidence="1" id="KW-0812">Transmembrane</keyword>
<dbReference type="OrthoDB" id="288647at2"/>
<accession>A0A5C6BZK6</accession>
<feature type="transmembrane region" description="Helical" evidence="1">
    <location>
        <begin position="12"/>
        <end position="34"/>
    </location>
</feature>
<protein>
    <submittedName>
        <fullName evidence="3">VanZ like family protein</fullName>
    </submittedName>
</protein>
<feature type="transmembrane region" description="Helical" evidence="1">
    <location>
        <begin position="68"/>
        <end position="85"/>
    </location>
</feature>